<evidence type="ECO:0000256" key="4">
    <source>
        <dbReference type="ARBA" id="ARBA00016056"/>
    </source>
</evidence>
<evidence type="ECO:0000256" key="8">
    <source>
        <dbReference type="SAM" id="SignalP"/>
    </source>
</evidence>
<name>A0AAV5A5Q2_9AGAM</name>
<accession>A0AAV5A5Q2</accession>
<organism evidence="10 11">
    <name type="scientific">Clathrus columnatus</name>
    <dbReference type="NCBI Taxonomy" id="1419009"/>
    <lineage>
        <taxon>Eukaryota</taxon>
        <taxon>Fungi</taxon>
        <taxon>Dikarya</taxon>
        <taxon>Basidiomycota</taxon>
        <taxon>Agaricomycotina</taxon>
        <taxon>Agaricomycetes</taxon>
        <taxon>Phallomycetidae</taxon>
        <taxon>Phallales</taxon>
        <taxon>Clathraceae</taxon>
        <taxon>Clathrus</taxon>
    </lineage>
</organism>
<feature type="domain" description="MD-2-related lipid-recognition" evidence="9">
    <location>
        <begin position="45"/>
        <end position="167"/>
    </location>
</feature>
<evidence type="ECO:0000259" key="9">
    <source>
        <dbReference type="SMART" id="SM00737"/>
    </source>
</evidence>
<dbReference type="PANTHER" id="PTHR11306">
    <property type="entry name" value="NIEMANN PICK TYPE C2 PROTEIN NPC2-RELATED"/>
    <property type="match status" value="1"/>
</dbReference>
<feature type="chain" id="PRO_5043607538" description="Phosphatidylglycerol/phosphatidylinositol transfer protein" evidence="8">
    <location>
        <begin position="21"/>
        <end position="334"/>
    </location>
</feature>
<keyword evidence="6 8" id="KW-0732">Signal</keyword>
<dbReference type="InterPro" id="IPR036846">
    <property type="entry name" value="GM2-AP_sf"/>
</dbReference>
<comment type="caution">
    <text evidence="10">The sequence shown here is derived from an EMBL/GenBank/DDBJ whole genome shotgun (WGS) entry which is preliminary data.</text>
</comment>
<dbReference type="CDD" id="cd00917">
    <property type="entry name" value="PG-PI_TP"/>
    <property type="match status" value="1"/>
</dbReference>
<dbReference type="InterPro" id="IPR033917">
    <property type="entry name" value="ML_PG-PI_TP"/>
</dbReference>
<dbReference type="Pfam" id="PF02221">
    <property type="entry name" value="E1_DerP2_DerF2"/>
    <property type="match status" value="2"/>
</dbReference>
<evidence type="ECO:0000256" key="7">
    <source>
        <dbReference type="ARBA" id="ARBA00023055"/>
    </source>
</evidence>
<reference evidence="10" key="1">
    <citation type="submission" date="2021-10" db="EMBL/GenBank/DDBJ databases">
        <title>De novo Genome Assembly of Clathrus columnatus (Basidiomycota, Fungi) Using Illumina and Nanopore Sequence Data.</title>
        <authorList>
            <person name="Ogiso-Tanaka E."/>
            <person name="Itagaki H."/>
            <person name="Hosoya T."/>
            <person name="Hosaka K."/>
        </authorList>
    </citation>
    <scope>NUCLEOTIDE SEQUENCE</scope>
    <source>
        <strain evidence="10">MO-923</strain>
    </source>
</reference>
<sequence length="334" mass="36112">MIRFTAICLSIFYLALFTVASPTTNNDQLILSSSPSSSLSDKWSWSDCGQFDDAVLVNSIKISPDPPKPGENLTVTASGIVYSEITKGTKVTVQVKVGSIKLLTKELDVCDEASNANAEIQCPVEEGDYTVTQSVALPAEIPPAKFTVHVEGKTAKNEPLLCLDLNIDFRSSFTKIFGFGLLTLMSLFVNVHSSPMTNETSTVAIQQHDINWSWYSCNNPGDPTHIDRLIISPDPPQAGDTELVSLSGFGGETLNDGAWAQLTVSVDGYQLPEPIDFDICSKFNNVHCPINKGFFDISGDLKIPSGLKGAFNAKVDVYNADNSHMACVTVTADF</sequence>
<keyword evidence="5" id="KW-0813">Transport</keyword>
<protein>
    <recommendedName>
        <fullName evidence="4">Phosphatidylglycerol/phosphatidylinositol transfer protein</fullName>
    </recommendedName>
</protein>
<evidence type="ECO:0000313" key="10">
    <source>
        <dbReference type="EMBL" id="GJJ09615.1"/>
    </source>
</evidence>
<dbReference type="SMART" id="SM00737">
    <property type="entry name" value="ML"/>
    <property type="match status" value="2"/>
</dbReference>
<dbReference type="SUPFAM" id="SSF81296">
    <property type="entry name" value="E set domains"/>
    <property type="match status" value="2"/>
</dbReference>
<evidence type="ECO:0000256" key="3">
    <source>
        <dbReference type="ARBA" id="ARBA00011245"/>
    </source>
</evidence>
<evidence type="ECO:0000256" key="2">
    <source>
        <dbReference type="ARBA" id="ARBA00006370"/>
    </source>
</evidence>
<dbReference type="AlphaFoldDB" id="A0AAV5A5Q2"/>
<dbReference type="Gene3D" id="2.70.220.10">
    <property type="entry name" value="Ganglioside GM2 activator"/>
    <property type="match status" value="2"/>
</dbReference>
<proteinExistence type="inferred from homology"/>
<comment type="similarity">
    <text evidence="2">Belongs to the NPC2 family.</text>
</comment>
<dbReference type="GO" id="GO:0032934">
    <property type="term" value="F:sterol binding"/>
    <property type="evidence" value="ECO:0007669"/>
    <property type="project" value="InterPro"/>
</dbReference>
<keyword evidence="11" id="KW-1185">Reference proteome</keyword>
<evidence type="ECO:0000256" key="1">
    <source>
        <dbReference type="ARBA" id="ARBA00002053"/>
    </source>
</evidence>
<evidence type="ECO:0000256" key="6">
    <source>
        <dbReference type="ARBA" id="ARBA00022729"/>
    </source>
</evidence>
<comment type="function">
    <text evidence="1">Catalyzes the intermembrane transfer of phosphatidylglycerol and phosphatidylinositol.</text>
</comment>
<dbReference type="InterPro" id="IPR039670">
    <property type="entry name" value="NPC2-like"/>
</dbReference>
<dbReference type="InterPro" id="IPR003172">
    <property type="entry name" value="ML_dom"/>
</dbReference>
<evidence type="ECO:0000313" key="11">
    <source>
        <dbReference type="Proteomes" id="UP001050691"/>
    </source>
</evidence>
<gene>
    <name evidence="10" type="ORF">Clacol_003838</name>
</gene>
<dbReference type="InterPro" id="IPR014756">
    <property type="entry name" value="Ig_E-set"/>
</dbReference>
<dbReference type="Proteomes" id="UP001050691">
    <property type="component" value="Unassembled WGS sequence"/>
</dbReference>
<dbReference type="GO" id="GO:0032366">
    <property type="term" value="P:intracellular sterol transport"/>
    <property type="evidence" value="ECO:0007669"/>
    <property type="project" value="InterPro"/>
</dbReference>
<dbReference type="PANTHER" id="PTHR11306:SF0">
    <property type="entry name" value="PHOSPHATIDYLGLYCEROL_PHOSPHATIDYLINOSITOL TRANSFER PROTEIN"/>
    <property type="match status" value="1"/>
</dbReference>
<feature type="domain" description="MD-2-related lipid-recognition" evidence="9">
    <location>
        <begin position="214"/>
        <end position="332"/>
    </location>
</feature>
<evidence type="ECO:0000256" key="5">
    <source>
        <dbReference type="ARBA" id="ARBA00022448"/>
    </source>
</evidence>
<keyword evidence="7" id="KW-0445">Lipid transport</keyword>
<dbReference type="EMBL" id="BPWL01000004">
    <property type="protein sequence ID" value="GJJ09615.1"/>
    <property type="molecule type" value="Genomic_DNA"/>
</dbReference>
<comment type="subunit">
    <text evidence="3">Monomer.</text>
</comment>
<feature type="signal peptide" evidence="8">
    <location>
        <begin position="1"/>
        <end position="20"/>
    </location>
</feature>